<dbReference type="InterPro" id="IPR001073">
    <property type="entry name" value="C1q_dom"/>
</dbReference>
<evidence type="ECO:0000259" key="5">
    <source>
        <dbReference type="PROSITE" id="PS50871"/>
    </source>
</evidence>
<accession>M4ACN8</accession>
<dbReference type="Ensembl" id="ENSXMAT00000012248.2">
    <property type="protein sequence ID" value="ENSXMAP00000012232.2"/>
    <property type="gene ID" value="ENSXMAG00000012226.2"/>
</dbReference>
<keyword evidence="7" id="KW-1185">Reference proteome</keyword>
<dbReference type="GO" id="GO:0005576">
    <property type="term" value="C:extracellular region"/>
    <property type="evidence" value="ECO:0007669"/>
    <property type="project" value="UniProtKB-SubCell"/>
</dbReference>
<sequence>MKVALVFLLFLLFSSVSTNQMDSDREISPEENVHTALAKMAAALAALTSKVSVLQQETEVSANKVAFSASLLDQGSGTTGPALTETTLAFKHVVTNIGDAYNPQTVFTAPLRGAYHSEWYIGINKDGSAIISLVKNDQQVFTARNNLDPKYNPEVGFGSAYNGASLLLEAGDVVFVRLWSGHVVHDDEDHICTFSGHLLFPM</sequence>
<evidence type="ECO:0000256" key="2">
    <source>
        <dbReference type="ARBA" id="ARBA00022525"/>
    </source>
</evidence>
<dbReference type="PANTHER" id="PTHR22923:SF102">
    <property type="entry name" value="CEREBELLIN 13-RELATED"/>
    <property type="match status" value="1"/>
</dbReference>
<evidence type="ECO:0000256" key="4">
    <source>
        <dbReference type="SAM" id="SignalP"/>
    </source>
</evidence>
<dbReference type="GeneTree" id="ENSGT00950000183116"/>
<evidence type="ECO:0000313" key="6">
    <source>
        <dbReference type="Ensembl" id="ENSXMAP00000012232.2"/>
    </source>
</evidence>
<evidence type="ECO:0000256" key="1">
    <source>
        <dbReference type="ARBA" id="ARBA00004613"/>
    </source>
</evidence>
<dbReference type="InterPro" id="IPR008983">
    <property type="entry name" value="Tumour_necrosis_fac-like_dom"/>
</dbReference>
<dbReference type="OMA" id="VFVRLWS"/>
<keyword evidence="2" id="KW-0964">Secreted</keyword>
<comment type="subcellular location">
    <subcellularLocation>
        <location evidence="1">Secreted</location>
    </subcellularLocation>
</comment>
<feature type="chain" id="PRO_5017400845" evidence="4">
    <location>
        <begin position="19"/>
        <end position="202"/>
    </location>
</feature>
<reference evidence="6" key="3">
    <citation type="submission" date="2025-08" db="UniProtKB">
        <authorList>
            <consortium name="Ensembl"/>
        </authorList>
    </citation>
    <scope>IDENTIFICATION</scope>
    <source>
        <strain evidence="6">JP 163 A</strain>
    </source>
</reference>
<dbReference type="SMART" id="SM00110">
    <property type="entry name" value="C1Q"/>
    <property type="match status" value="1"/>
</dbReference>
<dbReference type="InParanoid" id="M4ACN8"/>
<dbReference type="eggNOG" id="ENOG502SPI9">
    <property type="taxonomic scope" value="Eukaryota"/>
</dbReference>
<dbReference type="SUPFAM" id="SSF49842">
    <property type="entry name" value="TNF-like"/>
    <property type="match status" value="1"/>
</dbReference>
<dbReference type="Proteomes" id="UP000002852">
    <property type="component" value="Unassembled WGS sequence"/>
</dbReference>
<dbReference type="HOGENOM" id="CLU_001074_8_1_1"/>
<evidence type="ECO:0000256" key="3">
    <source>
        <dbReference type="ARBA" id="ARBA00022729"/>
    </source>
</evidence>
<dbReference type="PROSITE" id="PS50871">
    <property type="entry name" value="C1Q"/>
    <property type="match status" value="1"/>
</dbReference>
<dbReference type="PANTHER" id="PTHR22923">
    <property type="entry name" value="CEREBELLIN-RELATED"/>
    <property type="match status" value="1"/>
</dbReference>
<dbReference type="Pfam" id="PF00386">
    <property type="entry name" value="C1q"/>
    <property type="match status" value="1"/>
</dbReference>
<keyword evidence="3 4" id="KW-0732">Signal</keyword>
<reference evidence="6" key="4">
    <citation type="submission" date="2025-09" db="UniProtKB">
        <authorList>
            <consortium name="Ensembl"/>
        </authorList>
    </citation>
    <scope>IDENTIFICATION</scope>
    <source>
        <strain evidence="6">JP 163 A</strain>
    </source>
</reference>
<dbReference type="InterPro" id="IPR050822">
    <property type="entry name" value="Cerebellin_Synaptic_Org"/>
</dbReference>
<name>M4ACN8_XIPMA</name>
<reference evidence="7" key="2">
    <citation type="journal article" date="2013" name="Nat. Genet.">
        <title>The genome of the platyfish, Xiphophorus maculatus, provides insights into evolutionary adaptation and several complex traits.</title>
        <authorList>
            <person name="Schartl M."/>
            <person name="Walter R.B."/>
            <person name="Shen Y."/>
            <person name="Garcia T."/>
            <person name="Catchen J."/>
            <person name="Amores A."/>
            <person name="Braasch I."/>
            <person name="Chalopin D."/>
            <person name="Volff J.N."/>
            <person name="Lesch K.P."/>
            <person name="Bisazza A."/>
            <person name="Minx P."/>
            <person name="Hillier L."/>
            <person name="Wilson R.K."/>
            <person name="Fuerstenberg S."/>
            <person name="Boore J."/>
            <person name="Searle S."/>
            <person name="Postlethwait J.H."/>
            <person name="Warren W.C."/>
        </authorList>
    </citation>
    <scope>NUCLEOTIDE SEQUENCE [LARGE SCALE GENOMIC DNA]</scope>
    <source>
        <strain evidence="7">JP 163 A</strain>
    </source>
</reference>
<proteinExistence type="predicted"/>
<feature type="signal peptide" evidence="4">
    <location>
        <begin position="1"/>
        <end position="18"/>
    </location>
</feature>
<protein>
    <submittedName>
        <fullName evidence="6">Cerebellin 10</fullName>
    </submittedName>
</protein>
<reference evidence="7" key="1">
    <citation type="submission" date="2012-01" db="EMBL/GenBank/DDBJ databases">
        <authorList>
            <person name="Walter R."/>
            <person name="Schartl M."/>
            <person name="Warren W."/>
        </authorList>
    </citation>
    <scope>NUCLEOTIDE SEQUENCE [LARGE SCALE GENOMIC DNA]</scope>
    <source>
        <strain evidence="7">JP 163 A</strain>
    </source>
</reference>
<evidence type="ECO:0000313" key="7">
    <source>
        <dbReference type="Proteomes" id="UP000002852"/>
    </source>
</evidence>
<dbReference type="Gene3D" id="2.60.120.40">
    <property type="match status" value="1"/>
</dbReference>
<organism evidence="6 7">
    <name type="scientific">Xiphophorus maculatus</name>
    <name type="common">Southern platyfish</name>
    <name type="synonym">Platypoecilus maculatus</name>
    <dbReference type="NCBI Taxonomy" id="8083"/>
    <lineage>
        <taxon>Eukaryota</taxon>
        <taxon>Metazoa</taxon>
        <taxon>Chordata</taxon>
        <taxon>Craniata</taxon>
        <taxon>Vertebrata</taxon>
        <taxon>Euteleostomi</taxon>
        <taxon>Actinopterygii</taxon>
        <taxon>Neopterygii</taxon>
        <taxon>Teleostei</taxon>
        <taxon>Neoteleostei</taxon>
        <taxon>Acanthomorphata</taxon>
        <taxon>Ovalentaria</taxon>
        <taxon>Atherinomorphae</taxon>
        <taxon>Cyprinodontiformes</taxon>
        <taxon>Poeciliidae</taxon>
        <taxon>Poeciliinae</taxon>
        <taxon>Xiphophorus</taxon>
    </lineage>
</organism>
<feature type="domain" description="C1q" evidence="5">
    <location>
        <begin position="60"/>
        <end position="202"/>
    </location>
</feature>
<dbReference type="AlphaFoldDB" id="M4ACN8"/>